<feature type="domain" description="Restriction system protein Mrr-like N-terminal" evidence="2">
    <location>
        <begin position="6"/>
        <end position="91"/>
    </location>
</feature>
<dbReference type="InterPro" id="IPR052906">
    <property type="entry name" value="Type_IV_Methyl-Rstrct_Enzyme"/>
</dbReference>
<dbReference type="Pfam" id="PF04471">
    <property type="entry name" value="Mrr_cat"/>
    <property type="match status" value="1"/>
</dbReference>
<gene>
    <name evidence="3" type="ORF">HC246_05805</name>
</gene>
<dbReference type="GO" id="GO:0004519">
    <property type="term" value="F:endonuclease activity"/>
    <property type="evidence" value="ECO:0007669"/>
    <property type="project" value="UniProtKB-KW"/>
</dbReference>
<dbReference type="InterPro" id="IPR025745">
    <property type="entry name" value="Mrr-like_N_dom"/>
</dbReference>
<evidence type="ECO:0000313" key="3">
    <source>
        <dbReference type="EMBL" id="NMF57545.1"/>
    </source>
</evidence>
<sequence>MSIPDFQSIMLPLMQLASDGKEHSFRDSVEYLAKLFKLSDDDRKELLPSGQQPTFDNRVGWTKTHLIKAGLLESPRRAIFQITDRGKEVLRNNPTEINAKFLKQFPEYVAFAGANTSGNSSLAPQDNLTEQITPEEALASAYQKLKLALAQDLLTLVKECSPDFFERLVVKLLVKMGYGGSIQDAGKAIGRSGDEGIDGIIKEDRLGLDAIYIQAKKWEGTVGRPEIQKFVGALAGQGAKKGVFITTSSFSREAQEYANNMKDTKIVLLDGEQLTQYMIDYNLGVSVISQYEVKKIDSDFFADE</sequence>
<evidence type="ECO:0000259" key="1">
    <source>
        <dbReference type="Pfam" id="PF04471"/>
    </source>
</evidence>
<dbReference type="InterPro" id="IPR007560">
    <property type="entry name" value="Restrct_endonuc_IV_Mrr"/>
</dbReference>
<keyword evidence="3" id="KW-0378">Hydrolase</keyword>
<dbReference type="EMBL" id="JAAVJL010000001">
    <property type="protein sequence ID" value="NMF57545.1"/>
    <property type="molecule type" value="Genomic_DNA"/>
</dbReference>
<evidence type="ECO:0000313" key="4">
    <source>
        <dbReference type="Proteomes" id="UP000738376"/>
    </source>
</evidence>
<dbReference type="RefSeq" id="WP_169364492.1">
    <property type="nucleotide sequence ID" value="NZ_JAAVJL010000001.1"/>
</dbReference>
<dbReference type="InterPro" id="IPR011856">
    <property type="entry name" value="tRNA_endonuc-like_dom_sf"/>
</dbReference>
<dbReference type="PANTHER" id="PTHR30015">
    <property type="entry name" value="MRR RESTRICTION SYSTEM PROTEIN"/>
    <property type="match status" value="1"/>
</dbReference>
<dbReference type="PANTHER" id="PTHR30015:SF7">
    <property type="entry name" value="TYPE IV METHYL-DIRECTED RESTRICTION ENZYME ECOKMRR"/>
    <property type="match status" value="1"/>
</dbReference>
<dbReference type="Gene3D" id="3.40.1350.10">
    <property type="match status" value="1"/>
</dbReference>
<keyword evidence="4" id="KW-1185">Reference proteome</keyword>
<comment type="caution">
    <text evidence="3">The sequence shown here is derived from an EMBL/GenBank/DDBJ whole genome shotgun (WGS) entry which is preliminary data.</text>
</comment>
<accession>A0ABX1LN32</accession>
<dbReference type="InterPro" id="IPR011335">
    <property type="entry name" value="Restrct_endonuc-II-like"/>
</dbReference>
<keyword evidence="3" id="KW-0255">Endonuclease</keyword>
<keyword evidence="3" id="KW-0540">Nuclease</keyword>
<dbReference type="Pfam" id="PF14338">
    <property type="entry name" value="Mrr_N"/>
    <property type="match status" value="1"/>
</dbReference>
<reference evidence="3 4" key="1">
    <citation type="submission" date="2020-03" db="EMBL/GenBank/DDBJ databases">
        <title>Draft Genome Sequence of 2-Methylisoborneol Producing Pseudanabaena yagii Strain GIHE-NHR1 Isolated from North Han River in South Korea.</title>
        <authorList>
            <person name="Jeong J."/>
        </authorList>
    </citation>
    <scope>NUCLEOTIDE SEQUENCE [LARGE SCALE GENOMIC DNA]</scope>
    <source>
        <strain evidence="3 4">GIHE-NHR1</strain>
    </source>
</reference>
<dbReference type="Proteomes" id="UP000738376">
    <property type="component" value="Unassembled WGS sequence"/>
</dbReference>
<organism evidence="3 4">
    <name type="scientific">Pseudanabaena yagii GIHE-NHR1</name>
    <dbReference type="NCBI Taxonomy" id="2722753"/>
    <lineage>
        <taxon>Bacteria</taxon>
        <taxon>Bacillati</taxon>
        <taxon>Cyanobacteriota</taxon>
        <taxon>Cyanophyceae</taxon>
        <taxon>Pseudanabaenales</taxon>
        <taxon>Pseudanabaenaceae</taxon>
        <taxon>Pseudanabaena</taxon>
        <taxon>Pseudanabaena yagii</taxon>
    </lineage>
</organism>
<protein>
    <submittedName>
        <fullName evidence="3">Restriction endonuclease</fullName>
    </submittedName>
</protein>
<proteinExistence type="predicted"/>
<evidence type="ECO:0000259" key="2">
    <source>
        <dbReference type="Pfam" id="PF14338"/>
    </source>
</evidence>
<dbReference type="SUPFAM" id="SSF52980">
    <property type="entry name" value="Restriction endonuclease-like"/>
    <property type="match status" value="1"/>
</dbReference>
<name>A0ABX1LN32_9CYAN</name>
<feature type="domain" description="Restriction endonuclease type IV Mrr" evidence="1">
    <location>
        <begin position="158"/>
        <end position="278"/>
    </location>
</feature>